<sequence length="165" mass="16700">MSPARCPTPDVTLLPRRTAAVVLLAVLAATGLAACGDDDGGSPDVRVEGAVLPAPAGANGALYLRLVNDGDGSDRLLGATTEAADGVELHETRAGDDGLSRMVPVDEVEVGPGETVTFEPGGLHVMLLGVDPLEVGDRLTVVLDLERSGDLEVEVPVGTVADALG</sequence>
<dbReference type="SUPFAM" id="SSF110087">
    <property type="entry name" value="DR1885-like metal-binding protein"/>
    <property type="match status" value="1"/>
</dbReference>
<proteinExistence type="predicted"/>
<keyword evidence="3" id="KW-1185">Reference proteome</keyword>
<reference evidence="2 3" key="1">
    <citation type="submission" date="2019-11" db="EMBL/GenBank/DDBJ databases">
        <authorList>
            <person name="He Y."/>
        </authorList>
    </citation>
    <scope>NUCLEOTIDE SEQUENCE [LARGE SCALE GENOMIC DNA]</scope>
    <source>
        <strain evidence="2 3">SCSIO 58843</strain>
    </source>
</reference>
<dbReference type="Pfam" id="PF04314">
    <property type="entry name" value="PCuAC"/>
    <property type="match status" value="1"/>
</dbReference>
<dbReference type="PANTHER" id="PTHR36302:SF1">
    <property type="entry name" value="COPPER CHAPERONE PCU(A)C"/>
    <property type="match status" value="1"/>
</dbReference>
<evidence type="ECO:0000313" key="3">
    <source>
        <dbReference type="Proteomes" id="UP000334019"/>
    </source>
</evidence>
<organism evidence="2 3">
    <name type="scientific">Actinomarinicola tropica</name>
    <dbReference type="NCBI Taxonomy" id="2789776"/>
    <lineage>
        <taxon>Bacteria</taxon>
        <taxon>Bacillati</taxon>
        <taxon>Actinomycetota</taxon>
        <taxon>Acidimicrobiia</taxon>
        <taxon>Acidimicrobiales</taxon>
        <taxon>Iamiaceae</taxon>
        <taxon>Actinomarinicola</taxon>
    </lineage>
</organism>
<feature type="signal peptide" evidence="1">
    <location>
        <begin position="1"/>
        <end position="33"/>
    </location>
</feature>
<feature type="chain" id="PRO_5038678360" evidence="1">
    <location>
        <begin position="34"/>
        <end position="165"/>
    </location>
</feature>
<protein>
    <submittedName>
        <fullName evidence="2">Copper chaperone PCu(A)C</fullName>
    </submittedName>
</protein>
<dbReference type="InterPro" id="IPR036182">
    <property type="entry name" value="PCuAC_sf"/>
</dbReference>
<name>A0A5Q2RLJ1_9ACTN</name>
<gene>
    <name evidence="2" type="ORF">GH723_15250</name>
</gene>
<dbReference type="Gene3D" id="2.60.40.1890">
    <property type="entry name" value="PCu(A)C copper chaperone"/>
    <property type="match status" value="1"/>
</dbReference>
<dbReference type="KEGG" id="atq:GH723_15250"/>
<dbReference type="InterPro" id="IPR058248">
    <property type="entry name" value="Lxx211020-like"/>
</dbReference>
<dbReference type="AlphaFoldDB" id="A0A5Q2RLJ1"/>
<dbReference type="EMBL" id="CP045851">
    <property type="protein sequence ID" value="QGG96344.1"/>
    <property type="molecule type" value="Genomic_DNA"/>
</dbReference>
<dbReference type="PROSITE" id="PS51257">
    <property type="entry name" value="PROKAR_LIPOPROTEIN"/>
    <property type="match status" value="1"/>
</dbReference>
<evidence type="ECO:0000256" key="1">
    <source>
        <dbReference type="SAM" id="SignalP"/>
    </source>
</evidence>
<evidence type="ECO:0000313" key="2">
    <source>
        <dbReference type="EMBL" id="QGG96344.1"/>
    </source>
</evidence>
<dbReference type="Proteomes" id="UP000334019">
    <property type="component" value="Chromosome"/>
</dbReference>
<dbReference type="InterPro" id="IPR007410">
    <property type="entry name" value="LpqE-like"/>
</dbReference>
<accession>A0A5Q2RLJ1</accession>
<dbReference type="PANTHER" id="PTHR36302">
    <property type="entry name" value="BLR7088 PROTEIN"/>
    <property type="match status" value="1"/>
</dbReference>
<keyword evidence="1" id="KW-0732">Signal</keyword>